<protein>
    <submittedName>
        <fullName evidence="1">Uncharacterized protein</fullName>
    </submittedName>
</protein>
<evidence type="ECO:0000313" key="2">
    <source>
        <dbReference type="Proteomes" id="UP000800041"/>
    </source>
</evidence>
<evidence type="ECO:0000313" key="1">
    <source>
        <dbReference type="EMBL" id="KAF1988455.1"/>
    </source>
</evidence>
<dbReference type="OrthoDB" id="5361173at2759"/>
<organism evidence="1 2">
    <name type="scientific">Aulographum hederae CBS 113979</name>
    <dbReference type="NCBI Taxonomy" id="1176131"/>
    <lineage>
        <taxon>Eukaryota</taxon>
        <taxon>Fungi</taxon>
        <taxon>Dikarya</taxon>
        <taxon>Ascomycota</taxon>
        <taxon>Pezizomycotina</taxon>
        <taxon>Dothideomycetes</taxon>
        <taxon>Pleosporomycetidae</taxon>
        <taxon>Aulographales</taxon>
        <taxon>Aulographaceae</taxon>
    </lineage>
</organism>
<dbReference type="AlphaFoldDB" id="A0A6G1H5M3"/>
<dbReference type="EMBL" id="ML977148">
    <property type="protein sequence ID" value="KAF1988455.1"/>
    <property type="molecule type" value="Genomic_DNA"/>
</dbReference>
<gene>
    <name evidence="1" type="ORF">K402DRAFT_391687</name>
</gene>
<dbReference type="Proteomes" id="UP000800041">
    <property type="component" value="Unassembled WGS sequence"/>
</dbReference>
<accession>A0A6G1H5M3</accession>
<keyword evidence="2" id="KW-1185">Reference proteome</keyword>
<name>A0A6G1H5M3_9PEZI</name>
<sequence>MASLESAHSNAVGQDMNNFINDGMRETWSKHYPHRVVYSADNVDETLLAKIRSDSGVSNVECISTDGLEGPNYMAPLHGRSQCWTGRVRVLLFEGISLETHSFAIGRKGSIDGMEREWDLVYPDIVTYRAKDVDEHALGKIRADRNVESVDCVYSYYLDRPMDENEEDIGAEVTYFSFT</sequence>
<proteinExistence type="predicted"/>
<reference evidence="1" key="1">
    <citation type="journal article" date="2020" name="Stud. Mycol.">
        <title>101 Dothideomycetes genomes: a test case for predicting lifestyles and emergence of pathogens.</title>
        <authorList>
            <person name="Haridas S."/>
            <person name="Albert R."/>
            <person name="Binder M."/>
            <person name="Bloem J."/>
            <person name="Labutti K."/>
            <person name="Salamov A."/>
            <person name="Andreopoulos B."/>
            <person name="Baker S."/>
            <person name="Barry K."/>
            <person name="Bills G."/>
            <person name="Bluhm B."/>
            <person name="Cannon C."/>
            <person name="Castanera R."/>
            <person name="Culley D."/>
            <person name="Daum C."/>
            <person name="Ezra D."/>
            <person name="Gonzalez J."/>
            <person name="Henrissat B."/>
            <person name="Kuo A."/>
            <person name="Liang C."/>
            <person name="Lipzen A."/>
            <person name="Lutzoni F."/>
            <person name="Magnuson J."/>
            <person name="Mondo S."/>
            <person name="Nolan M."/>
            <person name="Ohm R."/>
            <person name="Pangilinan J."/>
            <person name="Park H.-J."/>
            <person name="Ramirez L."/>
            <person name="Alfaro M."/>
            <person name="Sun H."/>
            <person name="Tritt A."/>
            <person name="Yoshinaga Y."/>
            <person name="Zwiers L.-H."/>
            <person name="Turgeon B."/>
            <person name="Goodwin S."/>
            <person name="Spatafora J."/>
            <person name="Crous P."/>
            <person name="Grigoriev I."/>
        </authorList>
    </citation>
    <scope>NUCLEOTIDE SEQUENCE</scope>
    <source>
        <strain evidence="1">CBS 113979</strain>
    </source>
</reference>